<protein>
    <recommendedName>
        <fullName evidence="6">RING-type domain-containing protein</fullName>
    </recommendedName>
</protein>
<dbReference type="InterPro" id="IPR051834">
    <property type="entry name" value="RING_finger_E3_ligase"/>
</dbReference>
<proteinExistence type="predicted"/>
<dbReference type="Pfam" id="PF13639">
    <property type="entry name" value="zf-RING_2"/>
    <property type="match status" value="1"/>
</dbReference>
<evidence type="ECO:0000256" key="2">
    <source>
        <dbReference type="ARBA" id="ARBA00022771"/>
    </source>
</evidence>
<evidence type="ECO:0000256" key="5">
    <source>
        <dbReference type="SAM" id="Phobius"/>
    </source>
</evidence>
<dbReference type="Proteomes" id="UP001439008">
    <property type="component" value="Unassembled WGS sequence"/>
</dbReference>
<feature type="transmembrane region" description="Helical" evidence="5">
    <location>
        <begin position="21"/>
        <end position="40"/>
    </location>
</feature>
<comment type="caution">
    <text evidence="7">The sequence shown here is derived from an EMBL/GenBank/DDBJ whole genome shotgun (WGS) entry which is preliminary data.</text>
</comment>
<dbReference type="Gene3D" id="3.30.40.10">
    <property type="entry name" value="Zinc/RING finger domain, C3HC4 (zinc finger)"/>
    <property type="match status" value="1"/>
</dbReference>
<gene>
    <name evidence="7" type="ORF">MHBO_001309</name>
</gene>
<keyword evidence="2 4" id="KW-0863">Zinc-finger</keyword>
<evidence type="ECO:0000256" key="3">
    <source>
        <dbReference type="ARBA" id="ARBA00022833"/>
    </source>
</evidence>
<dbReference type="SMART" id="SM00184">
    <property type="entry name" value="RING"/>
    <property type="match status" value="1"/>
</dbReference>
<keyword evidence="5" id="KW-1133">Transmembrane helix</keyword>
<name>A0ABV2AJ47_9EUKA</name>
<evidence type="ECO:0000313" key="7">
    <source>
        <dbReference type="EMBL" id="MES1919484.1"/>
    </source>
</evidence>
<dbReference type="PROSITE" id="PS50089">
    <property type="entry name" value="ZF_RING_2"/>
    <property type="match status" value="1"/>
</dbReference>
<dbReference type="PANTHER" id="PTHR45931:SF3">
    <property type="entry name" value="RING ZINC FINGER-CONTAINING PROTEIN"/>
    <property type="match status" value="1"/>
</dbReference>
<keyword evidence="3" id="KW-0862">Zinc</keyword>
<feature type="domain" description="RING-type" evidence="6">
    <location>
        <begin position="151"/>
        <end position="192"/>
    </location>
</feature>
<dbReference type="PANTHER" id="PTHR45931">
    <property type="entry name" value="SI:CH211-59O9.10"/>
    <property type="match status" value="1"/>
</dbReference>
<keyword evidence="5" id="KW-0472">Membrane</keyword>
<dbReference type="CDD" id="cd16454">
    <property type="entry name" value="RING-H2_PA-TM-RING"/>
    <property type="match status" value="1"/>
</dbReference>
<evidence type="ECO:0000256" key="4">
    <source>
        <dbReference type="PROSITE-ProRule" id="PRU00175"/>
    </source>
</evidence>
<keyword evidence="5" id="KW-0812">Transmembrane</keyword>
<feature type="transmembrane region" description="Helical" evidence="5">
    <location>
        <begin position="46"/>
        <end position="71"/>
    </location>
</feature>
<dbReference type="InterPro" id="IPR013083">
    <property type="entry name" value="Znf_RING/FYVE/PHD"/>
</dbReference>
<evidence type="ECO:0000313" key="8">
    <source>
        <dbReference type="Proteomes" id="UP001439008"/>
    </source>
</evidence>
<keyword evidence="1" id="KW-0479">Metal-binding</keyword>
<dbReference type="InterPro" id="IPR011016">
    <property type="entry name" value="Znf_RING-CH"/>
</dbReference>
<evidence type="ECO:0000259" key="6">
    <source>
        <dbReference type="PROSITE" id="PS50089"/>
    </source>
</evidence>
<keyword evidence="8" id="KW-1185">Reference proteome</keyword>
<accession>A0ABV2AJ47</accession>
<evidence type="ECO:0000256" key="1">
    <source>
        <dbReference type="ARBA" id="ARBA00022723"/>
    </source>
</evidence>
<reference evidence="7 8" key="1">
    <citation type="journal article" date="2024" name="BMC Biol.">
        <title>Comparative genomics of Ascetosporea gives new insight into the evolutionary basis for animal parasitism in Rhizaria.</title>
        <authorList>
            <person name="Hiltunen Thoren M."/>
            <person name="Onut-Brannstrom I."/>
            <person name="Alfjorden A."/>
            <person name="Peckova H."/>
            <person name="Swords F."/>
            <person name="Hooper C."/>
            <person name="Holzer A.S."/>
            <person name="Bass D."/>
            <person name="Burki F."/>
        </authorList>
    </citation>
    <scope>NUCLEOTIDE SEQUENCE [LARGE SCALE GENOMIC DNA]</scope>
    <source>
        <strain evidence="7">20-A016</strain>
    </source>
</reference>
<dbReference type="SUPFAM" id="SSF57850">
    <property type="entry name" value="RING/U-box"/>
    <property type="match status" value="1"/>
</dbReference>
<dbReference type="EMBL" id="JBDODL010000305">
    <property type="protein sequence ID" value="MES1919484.1"/>
    <property type="molecule type" value="Genomic_DNA"/>
</dbReference>
<dbReference type="SMART" id="SM00744">
    <property type="entry name" value="RINGv"/>
    <property type="match status" value="1"/>
</dbReference>
<dbReference type="InterPro" id="IPR001841">
    <property type="entry name" value="Znf_RING"/>
</dbReference>
<organism evidence="7 8">
    <name type="scientific">Bonamia ostreae</name>
    <dbReference type="NCBI Taxonomy" id="126728"/>
    <lineage>
        <taxon>Eukaryota</taxon>
        <taxon>Sar</taxon>
        <taxon>Rhizaria</taxon>
        <taxon>Endomyxa</taxon>
        <taxon>Ascetosporea</taxon>
        <taxon>Haplosporida</taxon>
        <taxon>Bonamia</taxon>
    </lineage>
</organism>
<sequence>MSITRLFKSILVFIKQNWRQVSAHDIASFLFVLLIAVYLVSKNHLFFSFFILLSYFILLSIKMFTAYIVFFEHDDYQDEIRSMQNIVRIFGMDPVNLRLTLRGGDFTSEDYESLLELDQNISINKGLSENMKILFPVTKADESVLKMQKVCSVCLENLDLGNELRSLPCSHFFHTECIDKWFELSTKCPVCNKNFK</sequence>